<feature type="non-terminal residue" evidence="1">
    <location>
        <position position="1"/>
    </location>
</feature>
<dbReference type="EMBL" id="ML143597">
    <property type="protein sequence ID" value="TBU21539.1"/>
    <property type="molecule type" value="Genomic_DNA"/>
</dbReference>
<dbReference type="AlphaFoldDB" id="A0A4Q9M426"/>
<gene>
    <name evidence="1" type="ORF">BD311DRAFT_678100</name>
</gene>
<protein>
    <submittedName>
        <fullName evidence="1">Uncharacterized protein</fullName>
    </submittedName>
</protein>
<reference evidence="1" key="1">
    <citation type="submission" date="2019-01" db="EMBL/GenBank/DDBJ databases">
        <title>Draft genome sequences of three monokaryotic isolates of the white-rot basidiomycete fungus Dichomitus squalens.</title>
        <authorList>
            <consortium name="DOE Joint Genome Institute"/>
            <person name="Lopez S.C."/>
            <person name="Andreopoulos B."/>
            <person name="Pangilinan J."/>
            <person name="Lipzen A."/>
            <person name="Riley R."/>
            <person name="Ahrendt S."/>
            <person name="Ng V."/>
            <person name="Barry K."/>
            <person name="Daum C."/>
            <person name="Grigoriev I.V."/>
            <person name="Hilden K.S."/>
            <person name="Makela M.R."/>
            <person name="de Vries R.P."/>
        </authorList>
    </citation>
    <scope>NUCLEOTIDE SEQUENCE [LARGE SCALE GENOMIC DNA]</scope>
    <source>
        <strain evidence="1">OM18370.1</strain>
    </source>
</reference>
<name>A0A4Q9M426_9APHY</name>
<dbReference type="Proteomes" id="UP000292957">
    <property type="component" value="Unassembled WGS sequence"/>
</dbReference>
<proteinExistence type="predicted"/>
<dbReference type="Gene3D" id="3.30.160.60">
    <property type="entry name" value="Classic Zinc Finger"/>
    <property type="match status" value="1"/>
</dbReference>
<accession>A0A4Q9M426</accession>
<dbReference type="OrthoDB" id="8922241at2759"/>
<evidence type="ECO:0000313" key="1">
    <source>
        <dbReference type="EMBL" id="TBU21539.1"/>
    </source>
</evidence>
<organism evidence="1">
    <name type="scientific">Dichomitus squalens</name>
    <dbReference type="NCBI Taxonomy" id="114155"/>
    <lineage>
        <taxon>Eukaryota</taxon>
        <taxon>Fungi</taxon>
        <taxon>Dikarya</taxon>
        <taxon>Basidiomycota</taxon>
        <taxon>Agaricomycotina</taxon>
        <taxon>Agaricomycetes</taxon>
        <taxon>Polyporales</taxon>
        <taxon>Polyporaceae</taxon>
        <taxon>Dichomitus</taxon>
    </lineage>
</organism>
<sequence length="116" mass="12905">SPPTAAPLSTIRTKCPHCQHVQRSHRVSGLKRHIDTHERGTDVALWASYGLPIECTIGGRVPAECVRDVPVFEFECRPMAAECEKTFCRRSALMRRLRRGMCFGGALPDWQPGTGS</sequence>